<feature type="signal peptide" evidence="1">
    <location>
        <begin position="1"/>
        <end position="17"/>
    </location>
</feature>
<dbReference type="Proteomes" id="UP000014760">
    <property type="component" value="Unassembled WGS sequence"/>
</dbReference>
<feature type="chain" id="PRO_5008786984" description="Secreted protein" evidence="1">
    <location>
        <begin position="18"/>
        <end position="181"/>
    </location>
</feature>
<dbReference type="EnsemblMetazoa" id="CapteT194531">
    <property type="protein sequence ID" value="CapteP194531"/>
    <property type="gene ID" value="CapteG194531"/>
</dbReference>
<dbReference type="HOGENOM" id="CLU_1490402_0_0_1"/>
<evidence type="ECO:0000313" key="4">
    <source>
        <dbReference type="Proteomes" id="UP000014760"/>
    </source>
</evidence>
<dbReference type="EMBL" id="KB309911">
    <property type="protein sequence ID" value="ELT93038.1"/>
    <property type="molecule type" value="Genomic_DNA"/>
</dbReference>
<name>R7TGU9_CAPTE</name>
<evidence type="ECO:0000313" key="3">
    <source>
        <dbReference type="EnsemblMetazoa" id="CapteP194531"/>
    </source>
</evidence>
<protein>
    <recommendedName>
        <fullName evidence="5">Secreted protein</fullName>
    </recommendedName>
</protein>
<keyword evidence="4" id="KW-1185">Reference proteome</keyword>
<evidence type="ECO:0000313" key="2">
    <source>
        <dbReference type="EMBL" id="ELT93038.1"/>
    </source>
</evidence>
<evidence type="ECO:0000256" key="1">
    <source>
        <dbReference type="SAM" id="SignalP"/>
    </source>
</evidence>
<proteinExistence type="predicted"/>
<reference evidence="3" key="3">
    <citation type="submission" date="2015-06" db="UniProtKB">
        <authorList>
            <consortium name="EnsemblMetazoa"/>
        </authorList>
    </citation>
    <scope>IDENTIFICATION</scope>
</reference>
<accession>R7TGU9</accession>
<gene>
    <name evidence="2" type="ORF">CAPTEDRAFT_194531</name>
</gene>
<reference evidence="2 4" key="2">
    <citation type="journal article" date="2013" name="Nature">
        <title>Insights into bilaterian evolution from three spiralian genomes.</title>
        <authorList>
            <person name="Simakov O."/>
            <person name="Marletaz F."/>
            <person name="Cho S.J."/>
            <person name="Edsinger-Gonzales E."/>
            <person name="Havlak P."/>
            <person name="Hellsten U."/>
            <person name="Kuo D.H."/>
            <person name="Larsson T."/>
            <person name="Lv J."/>
            <person name="Arendt D."/>
            <person name="Savage R."/>
            <person name="Osoegawa K."/>
            <person name="de Jong P."/>
            <person name="Grimwood J."/>
            <person name="Chapman J.A."/>
            <person name="Shapiro H."/>
            <person name="Aerts A."/>
            <person name="Otillar R.P."/>
            <person name="Terry A.Y."/>
            <person name="Boore J.L."/>
            <person name="Grigoriev I.V."/>
            <person name="Lindberg D.R."/>
            <person name="Seaver E.C."/>
            <person name="Weisblat D.A."/>
            <person name="Putnam N.H."/>
            <person name="Rokhsar D.S."/>
        </authorList>
    </citation>
    <scope>NUCLEOTIDE SEQUENCE</scope>
    <source>
        <strain evidence="2 4">I ESC-2004</strain>
    </source>
</reference>
<keyword evidence="1" id="KW-0732">Signal</keyword>
<organism evidence="2">
    <name type="scientific">Capitella teleta</name>
    <name type="common">Polychaete worm</name>
    <dbReference type="NCBI Taxonomy" id="283909"/>
    <lineage>
        <taxon>Eukaryota</taxon>
        <taxon>Metazoa</taxon>
        <taxon>Spiralia</taxon>
        <taxon>Lophotrochozoa</taxon>
        <taxon>Annelida</taxon>
        <taxon>Polychaeta</taxon>
        <taxon>Sedentaria</taxon>
        <taxon>Scolecida</taxon>
        <taxon>Capitellidae</taxon>
        <taxon>Capitella</taxon>
    </lineage>
</organism>
<dbReference type="EMBL" id="AMQN01013027">
    <property type="status" value="NOT_ANNOTATED_CDS"/>
    <property type="molecule type" value="Genomic_DNA"/>
</dbReference>
<evidence type="ECO:0008006" key="5">
    <source>
        <dbReference type="Google" id="ProtNLM"/>
    </source>
</evidence>
<sequence length="181" mass="20723">MLLLLLLLLLLQLTLLPMQLMFHPSLPHLLHVQPPHFDPIDRLSMRLVCHITQRRSAAMPHRLVLGRMVTWQGMHPPQSTINLGITVLQGERQRLVYTKNRNLNAILRNLISDKLSLYDISVILGHRVQSCGNGNSTVMNDVRNATYLMSQLTEYSCGLLVHLYIVIRPTPFLKRISHSII</sequence>
<dbReference type="AlphaFoldDB" id="R7TGU9"/>
<reference evidence="4" key="1">
    <citation type="submission" date="2012-12" db="EMBL/GenBank/DDBJ databases">
        <authorList>
            <person name="Hellsten U."/>
            <person name="Grimwood J."/>
            <person name="Chapman J.A."/>
            <person name="Shapiro H."/>
            <person name="Aerts A."/>
            <person name="Otillar R.P."/>
            <person name="Terry A.Y."/>
            <person name="Boore J.L."/>
            <person name="Simakov O."/>
            <person name="Marletaz F."/>
            <person name="Cho S.-J."/>
            <person name="Edsinger-Gonzales E."/>
            <person name="Havlak P."/>
            <person name="Kuo D.-H."/>
            <person name="Larsson T."/>
            <person name="Lv J."/>
            <person name="Arendt D."/>
            <person name="Savage R."/>
            <person name="Osoegawa K."/>
            <person name="de Jong P."/>
            <person name="Lindberg D.R."/>
            <person name="Seaver E.C."/>
            <person name="Weisblat D.A."/>
            <person name="Putnam N.H."/>
            <person name="Grigoriev I.V."/>
            <person name="Rokhsar D.S."/>
        </authorList>
    </citation>
    <scope>NUCLEOTIDE SEQUENCE</scope>
    <source>
        <strain evidence="4">I ESC-2004</strain>
    </source>
</reference>